<dbReference type="EMBL" id="JBHEZZ010000052">
    <property type="protein sequence ID" value="MFC1407588.1"/>
    <property type="molecule type" value="Genomic_DNA"/>
</dbReference>
<gene>
    <name evidence="1" type="ORF">ACEZDJ_40575</name>
</gene>
<dbReference type="Proteomes" id="UP001592528">
    <property type="component" value="Unassembled WGS sequence"/>
</dbReference>
<sequence length="215" mass="23840">MQLTPKWQHQGGGTDPNGHLAAAARHHLRETARRTLRHFSVLDLDAAQDAVNAKTGTWTHSGNGLNVCGHVALDVSPEDLACAREHLQAERAGDLRRMDAQRDLAALQRTLADSDRRVVWWIVNRPDRLNELDTFSTALKDLKPPVDDARDELHSRAIRFIDHLTAELHSPQQREMFIRALSSTLQALGKANLNEGAEQWLHQAPPGPGDAAHPA</sequence>
<proteinExistence type="predicted"/>
<name>A0ABV6V1P3_9ACTN</name>
<organism evidence="1 2">
    <name type="scientific">Streptacidiphilus cavernicola</name>
    <dbReference type="NCBI Taxonomy" id="3342716"/>
    <lineage>
        <taxon>Bacteria</taxon>
        <taxon>Bacillati</taxon>
        <taxon>Actinomycetota</taxon>
        <taxon>Actinomycetes</taxon>
        <taxon>Kitasatosporales</taxon>
        <taxon>Streptomycetaceae</taxon>
        <taxon>Streptacidiphilus</taxon>
    </lineage>
</organism>
<evidence type="ECO:0000313" key="1">
    <source>
        <dbReference type="EMBL" id="MFC1407588.1"/>
    </source>
</evidence>
<evidence type="ECO:0000313" key="2">
    <source>
        <dbReference type="Proteomes" id="UP001592528"/>
    </source>
</evidence>
<keyword evidence="2" id="KW-1185">Reference proteome</keyword>
<protein>
    <submittedName>
        <fullName evidence="1">Uncharacterized protein</fullName>
    </submittedName>
</protein>
<dbReference type="RefSeq" id="WP_157624195.1">
    <property type="nucleotide sequence ID" value="NZ_JBHEZZ010000052.1"/>
</dbReference>
<reference evidence="1 2" key="1">
    <citation type="submission" date="2024-09" db="EMBL/GenBank/DDBJ databases">
        <authorList>
            <person name="Lee S.D."/>
        </authorList>
    </citation>
    <scope>NUCLEOTIDE SEQUENCE [LARGE SCALE GENOMIC DNA]</scope>
    <source>
        <strain evidence="1 2">N1-5</strain>
    </source>
</reference>
<accession>A0ABV6V1P3</accession>
<comment type="caution">
    <text evidence="1">The sequence shown here is derived from an EMBL/GenBank/DDBJ whole genome shotgun (WGS) entry which is preliminary data.</text>
</comment>